<evidence type="ECO:0000313" key="1">
    <source>
        <dbReference type="EMBL" id="KAJ8678238.1"/>
    </source>
</evidence>
<organism evidence="1 2">
    <name type="scientific">Eretmocerus hayati</name>
    <dbReference type="NCBI Taxonomy" id="131215"/>
    <lineage>
        <taxon>Eukaryota</taxon>
        <taxon>Metazoa</taxon>
        <taxon>Ecdysozoa</taxon>
        <taxon>Arthropoda</taxon>
        <taxon>Hexapoda</taxon>
        <taxon>Insecta</taxon>
        <taxon>Pterygota</taxon>
        <taxon>Neoptera</taxon>
        <taxon>Endopterygota</taxon>
        <taxon>Hymenoptera</taxon>
        <taxon>Apocrita</taxon>
        <taxon>Proctotrupomorpha</taxon>
        <taxon>Chalcidoidea</taxon>
        <taxon>Aphelinidae</taxon>
        <taxon>Aphelininae</taxon>
        <taxon>Eretmocerus</taxon>
    </lineage>
</organism>
<dbReference type="Proteomes" id="UP001239111">
    <property type="component" value="Chromosome 2"/>
</dbReference>
<accession>A0ACC2P559</accession>
<protein>
    <submittedName>
        <fullName evidence="1">Uncharacterized protein</fullName>
    </submittedName>
</protein>
<comment type="caution">
    <text evidence="1">The sequence shown here is derived from an EMBL/GenBank/DDBJ whole genome shotgun (WGS) entry which is preliminary data.</text>
</comment>
<sequence length="486" mass="55529">MNFIFDESVASELQSVTPQADDSLQVLSPSQDSTSLHQIEVSTSETSAAPIQDSESTTPISRPALATISSDNIANRFAQFEIPWMKLSTATLEKLDQGLKSDKITTDIVHMVIAELRVISKHIEFETLRGVARKIITKYPALEDKMNDGVTRSGEGIESLSEKLKLHNIYLNRTRDRANPLSEVVHISKRRFNQSVFTGCTNPEPELPTISDETMARYIEKLRSCGDDEIPTDSLEAFKITYPLQRKLLNTFPHIDLIKNEWPCLLKKPYLFIHFKELTGHEITMLKDEFESANCAKLLKWGFFKKHIEAIKDTSTCEQKFWSVAQTLCSRFKETLSKMFTFYPANADKDKIQAHTDDPQLVVIFGSATEIDTDVLLWKSLMNDQSKSYWFHIDKKHILSENEPIVAMQLLMSVYYVYNKTYPTDAACFLLYMQMRFLDIHGVGPTKSRKRSTARRVSPSPTPYTHSCKGENESSFQVQSRFAKNY</sequence>
<dbReference type="EMBL" id="CM056742">
    <property type="protein sequence ID" value="KAJ8678238.1"/>
    <property type="molecule type" value="Genomic_DNA"/>
</dbReference>
<reference evidence="1" key="1">
    <citation type="submission" date="2023-04" db="EMBL/GenBank/DDBJ databases">
        <title>A chromosome-level genome assembly of the parasitoid wasp Eretmocerus hayati.</title>
        <authorList>
            <person name="Zhong Y."/>
            <person name="Liu S."/>
            <person name="Liu Y."/>
        </authorList>
    </citation>
    <scope>NUCLEOTIDE SEQUENCE</scope>
    <source>
        <strain evidence="1">ZJU_SS_LIU_2023</strain>
    </source>
</reference>
<name>A0ACC2P559_9HYME</name>
<proteinExistence type="predicted"/>
<gene>
    <name evidence="1" type="ORF">QAD02_014025</name>
</gene>
<evidence type="ECO:0000313" key="2">
    <source>
        <dbReference type="Proteomes" id="UP001239111"/>
    </source>
</evidence>
<keyword evidence="2" id="KW-1185">Reference proteome</keyword>